<evidence type="ECO:0000256" key="2">
    <source>
        <dbReference type="ARBA" id="ARBA00023015"/>
    </source>
</evidence>
<dbReference type="PANTHER" id="PTHR30055:SF148">
    <property type="entry name" value="TETR-FAMILY TRANSCRIPTIONAL REGULATOR"/>
    <property type="match status" value="1"/>
</dbReference>
<gene>
    <name evidence="7" type="ORF">SAMN05660976_02514</name>
</gene>
<dbReference type="InterPro" id="IPR050109">
    <property type="entry name" value="HTH-type_TetR-like_transc_reg"/>
</dbReference>
<name>A0A1H7QFU7_9ACTN</name>
<keyword evidence="4" id="KW-0804">Transcription</keyword>
<dbReference type="PANTHER" id="PTHR30055">
    <property type="entry name" value="HTH-TYPE TRANSCRIPTIONAL REGULATOR RUTR"/>
    <property type="match status" value="1"/>
</dbReference>
<dbReference type="RefSeq" id="WP_055504442.1">
    <property type="nucleotide sequence ID" value="NZ_BBZG01000002.1"/>
</dbReference>
<evidence type="ECO:0000313" key="8">
    <source>
        <dbReference type="Proteomes" id="UP000198953"/>
    </source>
</evidence>
<feature type="domain" description="HTH tetR-type" evidence="6">
    <location>
        <begin position="9"/>
        <end position="69"/>
    </location>
</feature>
<dbReference type="PROSITE" id="PS01081">
    <property type="entry name" value="HTH_TETR_1"/>
    <property type="match status" value="1"/>
</dbReference>
<dbReference type="Pfam" id="PF00440">
    <property type="entry name" value="TetR_N"/>
    <property type="match status" value="1"/>
</dbReference>
<proteinExistence type="predicted"/>
<dbReference type="STRING" id="46177.SAMN05660976_02514"/>
<keyword evidence="1" id="KW-0678">Repressor</keyword>
<dbReference type="Gene3D" id="1.10.357.10">
    <property type="entry name" value="Tetracycline Repressor, domain 2"/>
    <property type="match status" value="1"/>
</dbReference>
<dbReference type="InterPro" id="IPR009057">
    <property type="entry name" value="Homeodomain-like_sf"/>
</dbReference>
<keyword evidence="3 5" id="KW-0238">DNA-binding</keyword>
<keyword evidence="8" id="KW-1185">Reference proteome</keyword>
<feature type="DNA-binding region" description="H-T-H motif" evidence="5">
    <location>
        <begin position="32"/>
        <end position="51"/>
    </location>
</feature>
<evidence type="ECO:0000313" key="7">
    <source>
        <dbReference type="EMBL" id="SEL46167.1"/>
    </source>
</evidence>
<dbReference type="SUPFAM" id="SSF46689">
    <property type="entry name" value="Homeodomain-like"/>
    <property type="match status" value="1"/>
</dbReference>
<sequence>MSPARTDHDARRHDVSEAVWRVLAEHGFAGLTLRAVAAAMGASTGLVTHYFAGKRELVAHALDILETRTRHRPRLASGAPGLATLRAHVLNILPLTPEGAAMNRIWVSSWDVALSDPDLYAAQRTRYERIRADLRAALDDALRLGELPPDADTERLAANVLSFTHGLVVQALFDPGTFTPARQTDLADDHLTSLARRGLPPT</sequence>
<evidence type="ECO:0000256" key="4">
    <source>
        <dbReference type="ARBA" id="ARBA00023163"/>
    </source>
</evidence>
<dbReference type="OrthoDB" id="9816296at2"/>
<protein>
    <submittedName>
        <fullName evidence="7">Transcriptional regulator, TetR family</fullName>
    </submittedName>
</protein>
<dbReference type="Pfam" id="PF13977">
    <property type="entry name" value="TetR_C_6"/>
    <property type="match status" value="1"/>
</dbReference>
<dbReference type="InterPro" id="IPR039538">
    <property type="entry name" value="BetI_C"/>
</dbReference>
<dbReference type="AlphaFoldDB" id="A0A1H7QFU7"/>
<reference evidence="7 8" key="1">
    <citation type="submission" date="2016-10" db="EMBL/GenBank/DDBJ databases">
        <authorList>
            <person name="de Groot N.N."/>
        </authorList>
    </citation>
    <scope>NUCLEOTIDE SEQUENCE [LARGE SCALE GENOMIC DNA]</scope>
    <source>
        <strain evidence="7 8">DSM 43357</strain>
    </source>
</reference>
<keyword evidence="2" id="KW-0805">Transcription regulation</keyword>
<dbReference type="EMBL" id="FOBF01000005">
    <property type="protein sequence ID" value="SEL46167.1"/>
    <property type="molecule type" value="Genomic_DNA"/>
</dbReference>
<organism evidence="7 8">
    <name type="scientific">Nonomuraea pusilla</name>
    <dbReference type="NCBI Taxonomy" id="46177"/>
    <lineage>
        <taxon>Bacteria</taxon>
        <taxon>Bacillati</taxon>
        <taxon>Actinomycetota</taxon>
        <taxon>Actinomycetes</taxon>
        <taxon>Streptosporangiales</taxon>
        <taxon>Streptosporangiaceae</taxon>
        <taxon>Nonomuraea</taxon>
    </lineage>
</organism>
<evidence type="ECO:0000256" key="1">
    <source>
        <dbReference type="ARBA" id="ARBA00022491"/>
    </source>
</evidence>
<accession>A0A1H7QFU7</accession>
<dbReference type="SUPFAM" id="SSF48498">
    <property type="entry name" value="Tetracyclin repressor-like, C-terminal domain"/>
    <property type="match status" value="1"/>
</dbReference>
<dbReference type="GO" id="GO:0000976">
    <property type="term" value="F:transcription cis-regulatory region binding"/>
    <property type="evidence" value="ECO:0007669"/>
    <property type="project" value="TreeGrafter"/>
</dbReference>
<dbReference type="InterPro" id="IPR001647">
    <property type="entry name" value="HTH_TetR"/>
</dbReference>
<dbReference type="InterPro" id="IPR036271">
    <property type="entry name" value="Tet_transcr_reg_TetR-rel_C_sf"/>
</dbReference>
<evidence type="ECO:0000259" key="6">
    <source>
        <dbReference type="PROSITE" id="PS50977"/>
    </source>
</evidence>
<dbReference type="InterPro" id="IPR023772">
    <property type="entry name" value="DNA-bd_HTH_TetR-type_CS"/>
</dbReference>
<evidence type="ECO:0000256" key="3">
    <source>
        <dbReference type="ARBA" id="ARBA00023125"/>
    </source>
</evidence>
<evidence type="ECO:0000256" key="5">
    <source>
        <dbReference type="PROSITE-ProRule" id="PRU00335"/>
    </source>
</evidence>
<dbReference type="GO" id="GO:0003700">
    <property type="term" value="F:DNA-binding transcription factor activity"/>
    <property type="evidence" value="ECO:0007669"/>
    <property type="project" value="TreeGrafter"/>
</dbReference>
<dbReference type="Proteomes" id="UP000198953">
    <property type="component" value="Unassembled WGS sequence"/>
</dbReference>
<dbReference type="PROSITE" id="PS50977">
    <property type="entry name" value="HTH_TETR_2"/>
    <property type="match status" value="1"/>
</dbReference>